<organism evidence="2 3">
    <name type="scientific">Lactobacillus mulieris</name>
    <dbReference type="NCBI Taxonomy" id="2508708"/>
    <lineage>
        <taxon>Bacteria</taxon>
        <taxon>Bacillati</taxon>
        <taxon>Bacillota</taxon>
        <taxon>Bacilli</taxon>
        <taxon>Lactobacillales</taxon>
        <taxon>Lactobacillaceae</taxon>
        <taxon>Lactobacillus</taxon>
    </lineage>
</organism>
<reference evidence="2" key="1">
    <citation type="submission" date="2022-01" db="EMBL/GenBank/DDBJ databases">
        <title>VMRC isolate genome collection.</title>
        <authorList>
            <person name="France M."/>
            <person name="Rutt L."/>
            <person name="Humphrys M."/>
            <person name="Ravel J."/>
        </authorList>
    </citation>
    <scope>NUCLEOTIDE SEQUENCE</scope>
    <source>
        <strain evidence="2">C0127B5</strain>
    </source>
</reference>
<dbReference type="Gene3D" id="1.20.5.420">
    <property type="entry name" value="Immunoglobulin FC, subunit C"/>
    <property type="match status" value="5"/>
</dbReference>
<name>A0AAP3GY01_9LACO</name>
<dbReference type="Proteomes" id="UP001213015">
    <property type="component" value="Unassembled WGS sequence"/>
</dbReference>
<protein>
    <submittedName>
        <fullName evidence="2">FIVAR domain-containing protein</fullName>
    </submittedName>
</protein>
<gene>
    <name evidence="2" type="ORF">L2422_08445</name>
</gene>
<evidence type="ECO:0000313" key="2">
    <source>
        <dbReference type="EMBL" id="MCZ3845516.1"/>
    </source>
</evidence>
<evidence type="ECO:0000256" key="1">
    <source>
        <dbReference type="SAM" id="MobiDB-lite"/>
    </source>
</evidence>
<dbReference type="InterPro" id="IPR009063">
    <property type="entry name" value="Ig/albumin-bd_sf"/>
</dbReference>
<comment type="caution">
    <text evidence="2">The sequence shown here is derived from an EMBL/GenBank/DDBJ whole genome shotgun (WGS) entry which is preliminary data.</text>
</comment>
<dbReference type="RefSeq" id="WP_143458493.1">
    <property type="nucleotide sequence ID" value="NZ_JAKHFC010000018.1"/>
</dbReference>
<sequence length="950" mass="98626">MFSKKNKKQYDLKHADGRQHWSLRKTTLGMASVLLSTTIYLGSTNVLVHADTTSDSQTSQATTSSSSSDTSSSSSQTSSSESSSATSASSTSEQTNSTTSSNSEASSSASSSESSTSSVSSSSSSSSSDSNENETNTSSNVVSTSSSSSADTNDSTTDQTSSSADGSSSSNQSLYTDEASATSAANKITEDNKTTTTTTTISTAYDNKSTASTQKSSFDFSQYSGLPEYYMWMSYINSNKDIKANASSNVVISDPVYDATTNTVTYTIHFNPSNGIVTTSGSTLTDASAQYAIEISKNLKVVSISYGYNGNMTDGTSTYTSGGGTLSSSSTNGTATKMIVSNTTYANTSTTGLSSSNAISSVSSDIGQTIIFSPNTTLYYQASNSKGLDVTIVATVYSSVSTSFTGVNAIESYIPKSLWNNNSGIRDMLGDTPVVMSTYKAVTSSTIAEGQAASNTTTTTMTNATGVASTSIPVSVVFDNSSSESNITSVDYTLTKSASSLKEANSTAYVNATDDSTSGSLSASNNYTQNYYDVEAIPSGTTVSSSALASDLLTSDALTVTDVKINSTSGTYSYLVSQTNSGIEIHVIDKTDLETAVNDQNDVQKTSAYYNASDDKKQAYDDAVAAGQTVLNNDSATQSEVDSATTAINSAKSALDGETTDKNALETAVNDQSDVQKTSAYYNASDDKKQAYDDAVSAGQTVLNDDSATQSEVDSATSAIDNAKSALDGQATDKTALETAVNDQNDVQKTSAYYNASDDKKQAYDDAVAAGQTVLNNDSATQSEVDSATSAINNAKSALDGQATDKTALETAVNEQSTVESTPAYYNASDDKKQAYDDAVSAGQKVLNNDSATQSEADSATTTINSAKAALDGETTDKRALETAVNDQSNVQKTSAYYNASDEKKQAYDDAVAAGQTVLNNDSATQSEVDSATTAINNAKSALDGETTDK</sequence>
<feature type="region of interest" description="Disordered" evidence="1">
    <location>
        <begin position="52"/>
        <end position="188"/>
    </location>
</feature>
<dbReference type="EMBL" id="JAKHLF010000023">
    <property type="protein sequence ID" value="MCZ3845516.1"/>
    <property type="molecule type" value="Genomic_DNA"/>
</dbReference>
<accession>A0AAP3GY01</accession>
<evidence type="ECO:0000313" key="3">
    <source>
        <dbReference type="Proteomes" id="UP001213015"/>
    </source>
</evidence>
<dbReference type="SUPFAM" id="SSF46997">
    <property type="entry name" value="Bacterial immunoglobulin/albumin-binding domains"/>
    <property type="match status" value="5"/>
</dbReference>
<dbReference type="Pfam" id="PF07554">
    <property type="entry name" value="FIVAR"/>
    <property type="match status" value="5"/>
</dbReference>
<proteinExistence type="predicted"/>
<dbReference type="AlphaFoldDB" id="A0AAP3GY01"/>
<feature type="non-terminal residue" evidence="2">
    <location>
        <position position="950"/>
    </location>
</feature>
<feature type="compositionally biased region" description="Low complexity" evidence="1">
    <location>
        <begin position="52"/>
        <end position="173"/>
    </location>
</feature>